<keyword evidence="1" id="KW-0175">Coiled coil</keyword>
<feature type="coiled-coil region" evidence="1">
    <location>
        <begin position="387"/>
        <end position="438"/>
    </location>
</feature>
<dbReference type="EMBL" id="LATL02000337">
    <property type="protein sequence ID" value="KKD37001.1"/>
    <property type="molecule type" value="Genomic_DNA"/>
</dbReference>
<gene>
    <name evidence="2" type="ORF">WN50_16750</name>
</gene>
<organism evidence="2 3">
    <name type="scientific">Limnoraphis robusta CS-951</name>
    <dbReference type="NCBI Taxonomy" id="1637645"/>
    <lineage>
        <taxon>Bacteria</taxon>
        <taxon>Bacillati</taxon>
        <taxon>Cyanobacteriota</taxon>
        <taxon>Cyanophyceae</taxon>
        <taxon>Oscillatoriophycideae</taxon>
        <taxon>Oscillatoriales</taxon>
        <taxon>Sirenicapillariaceae</taxon>
        <taxon>Limnoraphis</taxon>
    </lineage>
</organism>
<dbReference type="GO" id="GO:0008168">
    <property type="term" value="F:methyltransferase activity"/>
    <property type="evidence" value="ECO:0007669"/>
    <property type="project" value="UniProtKB-KW"/>
</dbReference>
<evidence type="ECO:0000313" key="3">
    <source>
        <dbReference type="Proteomes" id="UP000033607"/>
    </source>
</evidence>
<dbReference type="AlphaFoldDB" id="A0A0F5YDQ0"/>
<dbReference type="Proteomes" id="UP000033607">
    <property type="component" value="Unassembled WGS sequence"/>
</dbReference>
<dbReference type="RefSeq" id="WP_046279709.1">
    <property type="nucleotide sequence ID" value="NZ_LATL02000337.1"/>
</dbReference>
<evidence type="ECO:0000256" key="1">
    <source>
        <dbReference type="SAM" id="Coils"/>
    </source>
</evidence>
<dbReference type="Pfam" id="PF13489">
    <property type="entry name" value="Methyltransf_23"/>
    <property type="match status" value="1"/>
</dbReference>
<reference evidence="2 3" key="1">
    <citation type="submission" date="2015-06" db="EMBL/GenBank/DDBJ databases">
        <title>Draft genome assembly of filamentous brackish cyanobacterium Limnoraphis robusta strain CS-951.</title>
        <authorList>
            <person name="Willis A."/>
            <person name="Parks M."/>
            <person name="Burford M.A."/>
        </authorList>
    </citation>
    <scope>NUCLEOTIDE SEQUENCE [LARGE SCALE GENOMIC DNA]</scope>
    <source>
        <strain evidence="2 3">CS-951</strain>
    </source>
</reference>
<dbReference type="InterPro" id="IPR029063">
    <property type="entry name" value="SAM-dependent_MTases_sf"/>
</dbReference>
<proteinExistence type="predicted"/>
<keyword evidence="2" id="KW-0808">Transferase</keyword>
<sequence>MEVNCFVENNPIVETLIQHFARSPQTFQPQIAAADEMFLYQLDELEYQNFDLALVNYYSLGRTLFDSIQQIINVYFGSFEQISSFLDFACGYGRFMRFLVQEMPAPKIWASDIYADAVRFQTEYFGVNGIVSTLEPEDYQVERKFDCIYAGSFFSHMPPRTFKAWMQQLYDLLNPEGLLIFSVLDEAILPGAIEMPSEGILFSSDSSESQFLDRNDYGTTYVKEAFIRELIQKVSQNKASIFRIPKGLSNYQDLYLVTPQQNRDFTALDFKYYPEGYLDGCNITPTGDIQLEGWAVDYCNPKGCVETIQMIVNNQVIQQCKPSQERPDLVEHFKTSQALNSGWNCSIDSGKISPQDIIIIKAVNTVGLEWIIAVETVKNMMVRTRWRDDLLETQNQLKQRESKLQETQSQLELTEYTLAQARDKLTQLEAKLGDCQLELSSSQFLLEQSKNHIQAMESSKFWQLRTQWLKLKQTLGIIPKNPTK</sequence>
<comment type="caution">
    <text evidence="2">The sequence shown here is derived from an EMBL/GenBank/DDBJ whole genome shotgun (WGS) entry which is preliminary data.</text>
</comment>
<keyword evidence="2" id="KW-0489">Methyltransferase</keyword>
<protein>
    <submittedName>
        <fullName evidence="2">SAM-dependent methyltransferase</fullName>
    </submittedName>
</protein>
<dbReference type="CDD" id="cd02440">
    <property type="entry name" value="AdoMet_MTases"/>
    <property type="match status" value="1"/>
</dbReference>
<name>A0A0F5YDQ0_9CYAN</name>
<dbReference type="GO" id="GO:0032259">
    <property type="term" value="P:methylation"/>
    <property type="evidence" value="ECO:0007669"/>
    <property type="project" value="UniProtKB-KW"/>
</dbReference>
<dbReference type="SUPFAM" id="SSF53335">
    <property type="entry name" value="S-adenosyl-L-methionine-dependent methyltransferases"/>
    <property type="match status" value="1"/>
</dbReference>
<accession>A0A0F5YDQ0</accession>
<dbReference type="Gene3D" id="3.40.50.150">
    <property type="entry name" value="Vaccinia Virus protein VP39"/>
    <property type="match status" value="1"/>
</dbReference>
<dbReference type="OrthoDB" id="7209311at2"/>
<evidence type="ECO:0000313" key="2">
    <source>
        <dbReference type="EMBL" id="KKD37001.1"/>
    </source>
</evidence>